<keyword evidence="5 6" id="KW-0961">Cell wall biogenesis/degradation</keyword>
<evidence type="ECO:0000256" key="3">
    <source>
        <dbReference type="ARBA" id="ARBA00022960"/>
    </source>
</evidence>
<dbReference type="InterPro" id="IPR005490">
    <property type="entry name" value="LD_TPept_cat_dom"/>
</dbReference>
<dbReference type="PATRIC" id="fig|695563.3.peg.1503"/>
<keyword evidence="2" id="KW-0808">Transferase</keyword>
<feature type="active site" description="Proton donor/acceptor" evidence="6">
    <location>
        <position position="146"/>
    </location>
</feature>
<feature type="chain" id="PRO_5006419642" evidence="7">
    <location>
        <begin position="28"/>
        <end position="200"/>
    </location>
</feature>
<evidence type="ECO:0000256" key="1">
    <source>
        <dbReference type="ARBA" id="ARBA00004752"/>
    </source>
</evidence>
<dbReference type="InterPro" id="IPR038063">
    <property type="entry name" value="Transpep_catalytic_dom"/>
</dbReference>
<comment type="caution">
    <text evidence="9">The sequence shown here is derived from an EMBL/GenBank/DDBJ whole genome shotgun (WGS) entry which is preliminary data.</text>
</comment>
<accession>A0A0R2KT12</accession>
<evidence type="ECO:0000256" key="4">
    <source>
        <dbReference type="ARBA" id="ARBA00022984"/>
    </source>
</evidence>
<dbReference type="GO" id="GO:0071555">
    <property type="term" value="P:cell wall organization"/>
    <property type="evidence" value="ECO:0007669"/>
    <property type="project" value="UniProtKB-UniRule"/>
</dbReference>
<evidence type="ECO:0000313" key="9">
    <source>
        <dbReference type="EMBL" id="KRN92721.1"/>
    </source>
</evidence>
<evidence type="ECO:0000256" key="7">
    <source>
        <dbReference type="SAM" id="SignalP"/>
    </source>
</evidence>
<name>A0A0R2KT12_LACAM</name>
<dbReference type="Proteomes" id="UP000051529">
    <property type="component" value="Unassembled WGS sequence"/>
</dbReference>
<dbReference type="AlphaFoldDB" id="A0A0R2KT12"/>
<dbReference type="SUPFAM" id="SSF141523">
    <property type="entry name" value="L,D-transpeptidase catalytic domain-like"/>
    <property type="match status" value="1"/>
</dbReference>
<sequence length="200" mass="22875">MRTKFKVAIAAALLALPVATIVHPVDAATKVTVVKLKKSDFQPYRDPADMRKMTGTYWKKSSETKKAYPNLRKVKNLNLRVSILGNRTYVRSGKKVLYTMYSSAGRIVNGKSLTPRGTYHTNAYHPHRFSEALYPVGWIGQLYLFHSVPTHEWSNEFIASETHKLGRMPASHGCIRLSVRDAKWLHDHVPYHTKVEVHYK</sequence>
<dbReference type="UniPathway" id="UPA00219"/>
<dbReference type="CDD" id="cd16913">
    <property type="entry name" value="YkuD_like"/>
    <property type="match status" value="1"/>
</dbReference>
<keyword evidence="3 6" id="KW-0133">Cell shape</keyword>
<feature type="active site" description="Nucleophile" evidence="6">
    <location>
        <position position="174"/>
    </location>
</feature>
<dbReference type="Gene3D" id="2.40.440.10">
    <property type="entry name" value="L,D-transpeptidase catalytic domain-like"/>
    <property type="match status" value="1"/>
</dbReference>
<evidence type="ECO:0000256" key="6">
    <source>
        <dbReference type="PROSITE-ProRule" id="PRU01373"/>
    </source>
</evidence>
<proteinExistence type="predicted"/>
<dbReference type="PROSITE" id="PS52029">
    <property type="entry name" value="LD_TPASE"/>
    <property type="match status" value="1"/>
</dbReference>
<reference evidence="9 10" key="1">
    <citation type="journal article" date="2015" name="Genome Announc.">
        <title>Expanding the biotechnology potential of lactobacilli through comparative genomics of 213 strains and associated genera.</title>
        <authorList>
            <person name="Sun Z."/>
            <person name="Harris H.M."/>
            <person name="McCann A."/>
            <person name="Guo C."/>
            <person name="Argimon S."/>
            <person name="Zhang W."/>
            <person name="Yang X."/>
            <person name="Jeffery I.B."/>
            <person name="Cooney J.C."/>
            <person name="Kagawa T.F."/>
            <person name="Liu W."/>
            <person name="Song Y."/>
            <person name="Salvetti E."/>
            <person name="Wrobel A."/>
            <person name="Rasinkangas P."/>
            <person name="Parkhill J."/>
            <person name="Rea M.C."/>
            <person name="O'Sullivan O."/>
            <person name="Ritari J."/>
            <person name="Douillard F.P."/>
            <person name="Paul Ross R."/>
            <person name="Yang R."/>
            <person name="Briner A.E."/>
            <person name="Felis G.E."/>
            <person name="de Vos W.M."/>
            <person name="Barrangou R."/>
            <person name="Klaenhammer T.R."/>
            <person name="Caufield P.W."/>
            <person name="Cui Y."/>
            <person name="Zhang H."/>
            <person name="O'Toole P.W."/>
        </authorList>
    </citation>
    <scope>NUCLEOTIDE SEQUENCE [LARGE SCALE GENOMIC DNA]</scope>
    <source>
        <strain evidence="9 10">DSM 16698</strain>
    </source>
</reference>
<dbReference type="GO" id="GO:0008360">
    <property type="term" value="P:regulation of cell shape"/>
    <property type="evidence" value="ECO:0007669"/>
    <property type="project" value="UniProtKB-UniRule"/>
</dbReference>
<dbReference type="GO" id="GO:0016740">
    <property type="term" value="F:transferase activity"/>
    <property type="evidence" value="ECO:0007669"/>
    <property type="project" value="UniProtKB-KW"/>
</dbReference>
<dbReference type="Pfam" id="PF03734">
    <property type="entry name" value="YkuD"/>
    <property type="match status" value="1"/>
</dbReference>
<evidence type="ECO:0000313" key="10">
    <source>
        <dbReference type="Proteomes" id="UP000051529"/>
    </source>
</evidence>
<feature type="signal peptide" evidence="7">
    <location>
        <begin position="1"/>
        <end position="27"/>
    </location>
</feature>
<evidence type="ECO:0000259" key="8">
    <source>
        <dbReference type="PROSITE" id="PS52029"/>
    </source>
</evidence>
<dbReference type="RefSeq" id="WP_056985111.1">
    <property type="nucleotide sequence ID" value="NZ_JQBQ01000005.1"/>
</dbReference>
<evidence type="ECO:0000256" key="2">
    <source>
        <dbReference type="ARBA" id="ARBA00022679"/>
    </source>
</evidence>
<organism evidence="9 10">
    <name type="scientific">Lactobacillus amylovorus subsp. animalium DSM 16698</name>
    <dbReference type="NCBI Taxonomy" id="695563"/>
    <lineage>
        <taxon>Bacteria</taxon>
        <taxon>Bacillati</taxon>
        <taxon>Bacillota</taxon>
        <taxon>Bacilli</taxon>
        <taxon>Lactobacillales</taxon>
        <taxon>Lactobacillaceae</taxon>
        <taxon>Lactobacillus</taxon>
        <taxon>Lactobacillus amylovorus subsp. animalium</taxon>
    </lineage>
</organism>
<evidence type="ECO:0000256" key="5">
    <source>
        <dbReference type="ARBA" id="ARBA00023316"/>
    </source>
</evidence>
<dbReference type="EMBL" id="JQBQ01000005">
    <property type="protein sequence ID" value="KRN92721.1"/>
    <property type="molecule type" value="Genomic_DNA"/>
</dbReference>
<gene>
    <name evidence="9" type="ORF">IV44_GL001437</name>
</gene>
<protein>
    <submittedName>
        <fullName evidence="9">Cell surface protein</fullName>
    </submittedName>
</protein>
<keyword evidence="4 6" id="KW-0573">Peptidoglycan synthesis</keyword>
<dbReference type="GO" id="GO:0009252">
    <property type="term" value="P:peptidoglycan biosynthetic process"/>
    <property type="evidence" value="ECO:0007669"/>
    <property type="project" value="UniProtKB-UniPathway"/>
</dbReference>
<keyword evidence="7" id="KW-0732">Signal</keyword>
<feature type="domain" description="L,D-TPase catalytic" evidence="8">
    <location>
        <begin position="77"/>
        <end position="198"/>
    </location>
</feature>
<comment type="pathway">
    <text evidence="1 6">Cell wall biogenesis; peptidoglycan biosynthesis.</text>
</comment>